<comment type="caution">
    <text evidence="4">The sequence shown here is derived from an EMBL/GenBank/DDBJ whole genome shotgun (WGS) entry which is preliminary data.</text>
</comment>
<dbReference type="InterPro" id="IPR036736">
    <property type="entry name" value="ACP-like_sf"/>
</dbReference>
<dbReference type="Gene3D" id="1.10.1200.10">
    <property type="entry name" value="ACP-like"/>
    <property type="match status" value="1"/>
</dbReference>
<name>A0A9X2E606_9NOCA</name>
<dbReference type="SMART" id="SM00823">
    <property type="entry name" value="PKS_PP"/>
    <property type="match status" value="1"/>
</dbReference>
<protein>
    <submittedName>
        <fullName evidence="4">Acyl carrier protein</fullName>
    </submittedName>
</protein>
<dbReference type="RefSeq" id="WP_251911868.1">
    <property type="nucleotide sequence ID" value="NZ_JAMRXG010000005.1"/>
</dbReference>
<dbReference type="Proteomes" id="UP001139157">
    <property type="component" value="Unassembled WGS sequence"/>
</dbReference>
<keyword evidence="2" id="KW-0597">Phosphoprotein</keyword>
<evidence type="ECO:0000256" key="1">
    <source>
        <dbReference type="ARBA" id="ARBA00022450"/>
    </source>
</evidence>
<evidence type="ECO:0000256" key="2">
    <source>
        <dbReference type="ARBA" id="ARBA00022553"/>
    </source>
</evidence>
<accession>A0A9X2E606</accession>
<evidence type="ECO:0000259" key="3">
    <source>
        <dbReference type="PROSITE" id="PS50075"/>
    </source>
</evidence>
<dbReference type="GO" id="GO:0031177">
    <property type="term" value="F:phosphopantetheine binding"/>
    <property type="evidence" value="ECO:0007669"/>
    <property type="project" value="InterPro"/>
</dbReference>
<keyword evidence="1" id="KW-0596">Phosphopantetheine</keyword>
<dbReference type="InterPro" id="IPR020806">
    <property type="entry name" value="PKS_PP-bd"/>
</dbReference>
<dbReference type="EMBL" id="JAMRXG010000005">
    <property type="protein sequence ID" value="MCM6774305.1"/>
    <property type="molecule type" value="Genomic_DNA"/>
</dbReference>
<evidence type="ECO:0000313" key="4">
    <source>
        <dbReference type="EMBL" id="MCM6774305.1"/>
    </source>
</evidence>
<proteinExistence type="predicted"/>
<dbReference type="SUPFAM" id="SSF47336">
    <property type="entry name" value="ACP-like"/>
    <property type="match status" value="1"/>
</dbReference>
<dbReference type="Pfam" id="PF00550">
    <property type="entry name" value="PP-binding"/>
    <property type="match status" value="1"/>
</dbReference>
<gene>
    <name evidence="4" type="ORF">NDR86_12550</name>
</gene>
<feature type="domain" description="Carrier" evidence="3">
    <location>
        <begin position="1"/>
        <end position="77"/>
    </location>
</feature>
<dbReference type="AlphaFoldDB" id="A0A9X2E606"/>
<evidence type="ECO:0000313" key="5">
    <source>
        <dbReference type="Proteomes" id="UP001139157"/>
    </source>
</evidence>
<organism evidence="4 5">
    <name type="scientific">Nocardia pulmonis</name>
    <dbReference type="NCBI Taxonomy" id="2951408"/>
    <lineage>
        <taxon>Bacteria</taxon>
        <taxon>Bacillati</taxon>
        <taxon>Actinomycetota</taxon>
        <taxon>Actinomycetes</taxon>
        <taxon>Mycobacteriales</taxon>
        <taxon>Nocardiaceae</taxon>
        <taxon>Nocardia</taxon>
    </lineage>
</organism>
<keyword evidence="5" id="KW-1185">Reference proteome</keyword>
<dbReference type="InterPro" id="IPR009081">
    <property type="entry name" value="PP-bd_ACP"/>
</dbReference>
<reference evidence="4" key="1">
    <citation type="submission" date="2022-06" db="EMBL/GenBank/DDBJ databases">
        <title>Novel species in genus nocardia.</title>
        <authorList>
            <person name="Li F."/>
        </authorList>
    </citation>
    <scope>NUCLEOTIDE SEQUENCE</scope>
    <source>
        <strain evidence="4">CDC141</strain>
    </source>
</reference>
<sequence length="83" mass="8920">MAESHDIEQWVVETCRNLGLAVTGPDSDFFALGGTSLSATRLIAQVEERFGEDALPPEELYERSTMREIAAAVAAHARSAQAG</sequence>
<dbReference type="PROSITE" id="PS50075">
    <property type="entry name" value="CARRIER"/>
    <property type="match status" value="1"/>
</dbReference>